<dbReference type="RefSeq" id="WP_014936579.1">
    <property type="nucleotide sequence ID" value="NC_018607.1"/>
</dbReference>
<dbReference type="PATRIC" id="fig|1133568.3.peg.2151"/>
<dbReference type="PANTHER" id="PTHR39185">
    <property type="entry name" value="SWARMING MOTILITY PROTEIN SWRD"/>
    <property type="match status" value="1"/>
</dbReference>
<dbReference type="KEGG" id="bpj:B2904_orf2148"/>
<evidence type="ECO:0000313" key="1">
    <source>
        <dbReference type="EMBL" id="AFR71476.1"/>
    </source>
</evidence>
<evidence type="ECO:0000313" key="2">
    <source>
        <dbReference type="Proteomes" id="UP000007346"/>
    </source>
</evidence>
<sequence length="74" mass="8722">MIYVTRFDGSVLYINPHQIEFMEETPDLVITMLSGRKVLTKDSYETVLNRIVEYRTRILNEDSTKKPSFYGNED</sequence>
<protein>
    <submittedName>
        <fullName evidence="1">Putative flagellar family protein</fullName>
    </submittedName>
</protein>
<keyword evidence="1" id="KW-0282">Flagellum</keyword>
<gene>
    <name evidence="1" type="primary">flbD</name>
    <name evidence="1" type="ORF">B2904_orf2148</name>
</gene>
<organism evidence="1 2">
    <name type="scientific">Brachyspira pilosicoli B2904</name>
    <dbReference type="NCBI Taxonomy" id="1133568"/>
    <lineage>
        <taxon>Bacteria</taxon>
        <taxon>Pseudomonadati</taxon>
        <taxon>Spirochaetota</taxon>
        <taxon>Spirochaetia</taxon>
        <taxon>Brachyspirales</taxon>
        <taxon>Brachyspiraceae</taxon>
        <taxon>Brachyspira</taxon>
    </lineage>
</organism>
<dbReference type="InterPro" id="IPR009384">
    <property type="entry name" value="SwrD-like"/>
</dbReference>
<keyword evidence="1" id="KW-0969">Cilium</keyword>
<dbReference type="AlphaFoldDB" id="J9UJS7"/>
<dbReference type="PANTHER" id="PTHR39185:SF1">
    <property type="entry name" value="SWARMING MOTILITY PROTEIN SWRD"/>
    <property type="match status" value="1"/>
</dbReference>
<keyword evidence="1" id="KW-0966">Cell projection</keyword>
<proteinExistence type="predicted"/>
<dbReference type="HOGENOM" id="CLU_173020_2_2_12"/>
<dbReference type="Pfam" id="PF06289">
    <property type="entry name" value="FlbD"/>
    <property type="match status" value="1"/>
</dbReference>
<dbReference type="EMBL" id="CP003490">
    <property type="protein sequence ID" value="AFR71476.1"/>
    <property type="molecule type" value="Genomic_DNA"/>
</dbReference>
<dbReference type="Proteomes" id="UP000007346">
    <property type="component" value="Chromosome"/>
</dbReference>
<reference evidence="1 2" key="1">
    <citation type="journal article" date="2012" name="BMC Genomics">
        <title>Comparative genomics of Brachyspira pilosicoli strains: genome rearrangements, reductions and correlation of genetic compliment with phenotypic diversity.</title>
        <authorList>
            <person name="Mappley L.J."/>
            <person name="Black M.L."/>
            <person name="Abuoun M."/>
            <person name="Darby A.C."/>
            <person name="Woodward M.J."/>
            <person name="Parkhill J."/>
            <person name="Turner A.K."/>
            <person name="Bellgard M.I."/>
            <person name="La T."/>
            <person name="Phillips N.D."/>
            <person name="La Ragione R.M."/>
            <person name="Hampson D.J."/>
        </authorList>
    </citation>
    <scope>NUCLEOTIDE SEQUENCE [LARGE SCALE GENOMIC DNA]</scope>
    <source>
        <strain evidence="1">B2904</strain>
    </source>
</reference>
<accession>J9UJS7</accession>
<name>J9UJS7_BRAPL</name>